<protein>
    <recommendedName>
        <fullName evidence="11">Cation-transporting P-type ATPase N-terminal domain-containing protein</fullName>
    </recommendedName>
</protein>
<dbReference type="PRINTS" id="PR00120">
    <property type="entry name" value="HATPASE"/>
</dbReference>
<evidence type="ECO:0000256" key="8">
    <source>
        <dbReference type="ARBA" id="ARBA00022989"/>
    </source>
</evidence>
<feature type="transmembrane region" description="Helical" evidence="10">
    <location>
        <begin position="811"/>
        <end position="833"/>
    </location>
</feature>
<feature type="transmembrane region" description="Helical" evidence="10">
    <location>
        <begin position="276"/>
        <end position="301"/>
    </location>
</feature>
<evidence type="ECO:0000256" key="10">
    <source>
        <dbReference type="SAM" id="Phobius"/>
    </source>
</evidence>
<feature type="transmembrane region" description="Helical" evidence="10">
    <location>
        <begin position="700"/>
        <end position="720"/>
    </location>
</feature>
<dbReference type="InterPro" id="IPR018303">
    <property type="entry name" value="ATPase_P-typ_P_site"/>
</dbReference>
<feature type="transmembrane region" description="Helical" evidence="10">
    <location>
        <begin position="672"/>
        <end position="694"/>
    </location>
</feature>
<dbReference type="SFLD" id="SFLDS00003">
    <property type="entry name" value="Haloacid_Dehalogenase"/>
    <property type="match status" value="1"/>
</dbReference>
<dbReference type="PROSITE" id="PS00154">
    <property type="entry name" value="ATPASE_E1_E2"/>
    <property type="match status" value="1"/>
</dbReference>
<dbReference type="Pfam" id="PF00122">
    <property type="entry name" value="E1-E2_ATPase"/>
    <property type="match status" value="1"/>
</dbReference>
<keyword evidence="5" id="KW-0067">ATP-binding</keyword>
<evidence type="ECO:0000256" key="6">
    <source>
        <dbReference type="ARBA" id="ARBA00022842"/>
    </source>
</evidence>
<dbReference type="SUPFAM" id="SSF81653">
    <property type="entry name" value="Calcium ATPase, transduction domain A"/>
    <property type="match status" value="1"/>
</dbReference>
<dbReference type="InterPro" id="IPR044492">
    <property type="entry name" value="P_typ_ATPase_HD_dom"/>
</dbReference>
<evidence type="ECO:0000256" key="7">
    <source>
        <dbReference type="ARBA" id="ARBA00022967"/>
    </source>
</evidence>
<keyword evidence="2" id="KW-0597">Phosphoprotein</keyword>
<dbReference type="GO" id="GO:0016887">
    <property type="term" value="F:ATP hydrolysis activity"/>
    <property type="evidence" value="ECO:0007669"/>
    <property type="project" value="InterPro"/>
</dbReference>
<feature type="domain" description="Cation-transporting P-type ATPase N-terminal" evidence="11">
    <location>
        <begin position="9"/>
        <end position="82"/>
    </location>
</feature>
<gene>
    <name evidence="12" type="ORF">COU15_00865</name>
</gene>
<evidence type="ECO:0000256" key="1">
    <source>
        <dbReference type="ARBA" id="ARBA00004127"/>
    </source>
</evidence>
<evidence type="ECO:0000256" key="5">
    <source>
        <dbReference type="ARBA" id="ARBA00022840"/>
    </source>
</evidence>
<keyword evidence="4" id="KW-0547">Nucleotide-binding</keyword>
<comment type="subcellular location">
    <subcellularLocation>
        <location evidence="1">Endomembrane system</location>
        <topology evidence="1">Multi-pass membrane protein</topology>
    </subcellularLocation>
</comment>
<dbReference type="InterPro" id="IPR006068">
    <property type="entry name" value="ATPase_P-typ_cation-transptr_C"/>
</dbReference>
<dbReference type="Pfam" id="PF00689">
    <property type="entry name" value="Cation_ATPase_C"/>
    <property type="match status" value="1"/>
</dbReference>
<dbReference type="InterPro" id="IPR001757">
    <property type="entry name" value="P_typ_ATPase"/>
</dbReference>
<dbReference type="InterPro" id="IPR023299">
    <property type="entry name" value="ATPase_P-typ_cyto_dom_N"/>
</dbReference>
<proteinExistence type="predicted"/>
<name>A0A2H0UG31_9BACT</name>
<dbReference type="Pfam" id="PF00702">
    <property type="entry name" value="Hydrolase"/>
    <property type="match status" value="1"/>
</dbReference>
<sequence length="875" mass="95490">MDNNVNGRPVWGVSAEEALRIFETTTRGLSDEDIIRRKKLFGVNTIVEKKKIRALSILLKQFASPLIFVLIGAAIFTAILNEWVDTVIILLAVFVNVILAFFQEYRAEHTIEKLSSYIKERIRVIRNGIEQEIDVADIVPGDIIHLSYGSRVPADARVVSGNDLSVDESILTGESLPVHKNTEALSEGTPLPERSNMVFAGTLVDEGYALAVVSGTGENTELGKIARLVSDSSPEQTPLQQGLSRLAWIIFVGVLVVIAGVFFLGVSRGEGTVEMLLIASAVAVGAIPEALPIALTVILAVGAERIAKMRGIIRSLSAAETLGSASLIMTDKTGTLTVANMQLVSLFSRLQMKGGSTPTELYASQEQVDMMRDALSTADVVIENPSDADTEWRFTGHAMEVGIVRAAHMSKKIDVVKHIQQRKQNVLPFNSTNKFAVGEDSEGKNLIIVGAPDILLKKSKLSKDEFVDFGDWVDTVSSEGKRLLGVARMPKPKDMQDFSAEDVQNIEFLGTLVFKDPLRPEAKEAVETIQALGARVVMITGDLKGTAVSVAQELGWDIQDGDVLSGDEIRALSDEELIPLLSRIKIFARATPEDKLRIGTLYQSQGEVVAMTGDGVNDAPALKAVDIGVAIGSGSDVAKSVADLVLLDDNFSTIVSAIREGRKILANIRKSFVYLMSNSLDEVMLIGGALLVGLPLPLTALQIIWVNFFTGSWSALSFAFDGDNDGMRQLERGGVEKSIFNKEVRILTIGVGVITSFLLFVLYWGMLKFGIPFEEARTILFICFASYILVVAFSFRSLVRPIYSYPVFSNKFLNMSVFGSGAVLVLCLFVEPLRNLLNLTEPSWSLVWIVSAWLVLNIVIVELAKQLFRPKNISY</sequence>
<dbReference type="AlphaFoldDB" id="A0A2H0UG31"/>
<evidence type="ECO:0000256" key="4">
    <source>
        <dbReference type="ARBA" id="ARBA00022741"/>
    </source>
</evidence>
<dbReference type="InterPro" id="IPR004014">
    <property type="entry name" value="ATPase_P-typ_cation-transptr_N"/>
</dbReference>
<comment type="caution">
    <text evidence="12">The sequence shown here is derived from an EMBL/GenBank/DDBJ whole genome shotgun (WGS) entry which is preliminary data.</text>
</comment>
<dbReference type="GO" id="GO:0012505">
    <property type="term" value="C:endomembrane system"/>
    <property type="evidence" value="ECO:0007669"/>
    <property type="project" value="UniProtKB-SubCell"/>
</dbReference>
<dbReference type="SFLD" id="SFLDF00027">
    <property type="entry name" value="p-type_atpase"/>
    <property type="match status" value="1"/>
</dbReference>
<feature type="transmembrane region" description="Helical" evidence="10">
    <location>
        <begin position="57"/>
        <end position="80"/>
    </location>
</feature>
<feature type="transmembrane region" description="Helical" evidence="10">
    <location>
        <begin position="246"/>
        <end position="264"/>
    </location>
</feature>
<keyword evidence="6" id="KW-0460">Magnesium</keyword>
<dbReference type="InterPro" id="IPR023214">
    <property type="entry name" value="HAD_sf"/>
</dbReference>
<feature type="transmembrane region" description="Helical" evidence="10">
    <location>
        <begin position="746"/>
        <end position="766"/>
    </location>
</feature>
<evidence type="ECO:0000256" key="3">
    <source>
        <dbReference type="ARBA" id="ARBA00022692"/>
    </source>
</evidence>
<dbReference type="SUPFAM" id="SSF81665">
    <property type="entry name" value="Calcium ATPase, transmembrane domain M"/>
    <property type="match status" value="1"/>
</dbReference>
<dbReference type="Gene3D" id="3.40.50.1000">
    <property type="entry name" value="HAD superfamily/HAD-like"/>
    <property type="match status" value="1"/>
</dbReference>
<dbReference type="InterPro" id="IPR036412">
    <property type="entry name" value="HAD-like_sf"/>
</dbReference>
<dbReference type="PRINTS" id="PR00119">
    <property type="entry name" value="CATATPASE"/>
</dbReference>
<accession>A0A2H0UG31</accession>
<evidence type="ECO:0000259" key="11">
    <source>
        <dbReference type="SMART" id="SM00831"/>
    </source>
</evidence>
<dbReference type="SUPFAM" id="SSF56784">
    <property type="entry name" value="HAD-like"/>
    <property type="match status" value="1"/>
</dbReference>
<keyword evidence="9 10" id="KW-0472">Membrane</keyword>
<dbReference type="FunFam" id="2.70.150.10:FF:000160">
    <property type="entry name" value="Sarcoplasmic/endoplasmic reticulum calcium ATPase 1"/>
    <property type="match status" value="1"/>
</dbReference>
<keyword evidence="8 10" id="KW-1133">Transmembrane helix</keyword>
<feature type="transmembrane region" description="Helical" evidence="10">
    <location>
        <begin position="778"/>
        <end position="799"/>
    </location>
</feature>
<dbReference type="Gene3D" id="3.40.1110.10">
    <property type="entry name" value="Calcium-transporting ATPase, cytoplasmic domain N"/>
    <property type="match status" value="1"/>
</dbReference>
<keyword evidence="7" id="KW-1278">Translocase</keyword>
<evidence type="ECO:0000313" key="12">
    <source>
        <dbReference type="EMBL" id="PIR85362.1"/>
    </source>
</evidence>
<dbReference type="Pfam" id="PF00690">
    <property type="entry name" value="Cation_ATPase_N"/>
    <property type="match status" value="1"/>
</dbReference>
<dbReference type="NCBIfam" id="TIGR01494">
    <property type="entry name" value="ATPase_P-type"/>
    <property type="match status" value="3"/>
</dbReference>
<dbReference type="InterPro" id="IPR023298">
    <property type="entry name" value="ATPase_P-typ_TM_dom_sf"/>
</dbReference>
<dbReference type="InterPro" id="IPR008250">
    <property type="entry name" value="ATPase_P-typ_transduc_dom_A_sf"/>
</dbReference>
<organism evidence="12 13">
    <name type="scientific">Candidatus Kaiserbacteria bacterium CG10_big_fil_rev_8_21_14_0_10_45_20</name>
    <dbReference type="NCBI Taxonomy" id="1974607"/>
    <lineage>
        <taxon>Bacteria</taxon>
        <taxon>Candidatus Kaiseribacteriota</taxon>
    </lineage>
</organism>
<feature type="transmembrane region" description="Helical" evidence="10">
    <location>
        <begin position="845"/>
        <end position="864"/>
    </location>
</feature>
<dbReference type="InterPro" id="IPR059000">
    <property type="entry name" value="ATPase_P-type_domA"/>
</dbReference>
<dbReference type="SUPFAM" id="SSF81660">
    <property type="entry name" value="Metal cation-transporting ATPase, ATP-binding domain N"/>
    <property type="match status" value="1"/>
</dbReference>
<keyword evidence="3 10" id="KW-0812">Transmembrane</keyword>
<dbReference type="GO" id="GO:0016020">
    <property type="term" value="C:membrane"/>
    <property type="evidence" value="ECO:0007669"/>
    <property type="project" value="InterPro"/>
</dbReference>
<dbReference type="Gene3D" id="2.70.150.10">
    <property type="entry name" value="Calcium-transporting ATPase, cytoplasmic transduction domain A"/>
    <property type="match status" value="1"/>
</dbReference>
<evidence type="ECO:0000256" key="9">
    <source>
        <dbReference type="ARBA" id="ARBA00023136"/>
    </source>
</evidence>
<dbReference type="GO" id="GO:0005524">
    <property type="term" value="F:ATP binding"/>
    <property type="evidence" value="ECO:0007669"/>
    <property type="project" value="UniProtKB-KW"/>
</dbReference>
<feature type="transmembrane region" description="Helical" evidence="10">
    <location>
        <begin position="86"/>
        <end position="105"/>
    </location>
</feature>
<dbReference type="Proteomes" id="UP000229315">
    <property type="component" value="Unassembled WGS sequence"/>
</dbReference>
<dbReference type="PANTHER" id="PTHR42861">
    <property type="entry name" value="CALCIUM-TRANSPORTING ATPASE"/>
    <property type="match status" value="1"/>
</dbReference>
<dbReference type="SFLD" id="SFLDG00002">
    <property type="entry name" value="C1.7:_P-type_atpase_like"/>
    <property type="match status" value="1"/>
</dbReference>
<evidence type="ECO:0000256" key="2">
    <source>
        <dbReference type="ARBA" id="ARBA00022553"/>
    </source>
</evidence>
<dbReference type="Gene3D" id="1.20.1110.10">
    <property type="entry name" value="Calcium-transporting ATPase, transmembrane domain"/>
    <property type="match status" value="1"/>
</dbReference>
<reference evidence="13" key="1">
    <citation type="submission" date="2017-09" db="EMBL/GenBank/DDBJ databases">
        <title>Depth-based differentiation of microbial function through sediment-hosted aquifers and enrichment of novel symbionts in the deep terrestrial subsurface.</title>
        <authorList>
            <person name="Probst A.J."/>
            <person name="Ladd B."/>
            <person name="Jarett J.K."/>
            <person name="Geller-Mcgrath D.E."/>
            <person name="Sieber C.M.K."/>
            <person name="Emerson J.B."/>
            <person name="Anantharaman K."/>
            <person name="Thomas B.C."/>
            <person name="Malmstrom R."/>
            <person name="Stieglmeier M."/>
            <person name="Klingl A."/>
            <person name="Woyke T."/>
            <person name="Ryan C.M."/>
            <person name="Banfield J.F."/>
        </authorList>
    </citation>
    <scope>NUCLEOTIDE SEQUENCE [LARGE SCALE GENOMIC DNA]</scope>
</reference>
<dbReference type="EMBL" id="PFBH01000005">
    <property type="protein sequence ID" value="PIR85362.1"/>
    <property type="molecule type" value="Genomic_DNA"/>
</dbReference>
<evidence type="ECO:0000313" key="13">
    <source>
        <dbReference type="Proteomes" id="UP000229315"/>
    </source>
</evidence>
<dbReference type="SMART" id="SM00831">
    <property type="entry name" value="Cation_ATPase_N"/>
    <property type="match status" value="1"/>
</dbReference>